<gene>
    <name evidence="5" type="ORF">NESM_000190700</name>
</gene>
<evidence type="ECO:0000256" key="3">
    <source>
        <dbReference type="ARBA" id="ARBA00022777"/>
    </source>
</evidence>
<dbReference type="GO" id="GO:0005737">
    <property type="term" value="C:cytoplasm"/>
    <property type="evidence" value="ECO:0007669"/>
    <property type="project" value="TreeGrafter"/>
</dbReference>
<evidence type="ECO:0000256" key="4">
    <source>
        <dbReference type="RuleBase" id="RU363090"/>
    </source>
</evidence>
<dbReference type="GO" id="GO:0046854">
    <property type="term" value="P:phosphatidylinositol phosphate biosynthetic process"/>
    <property type="evidence" value="ECO:0007669"/>
    <property type="project" value="TreeGrafter"/>
</dbReference>
<proteinExistence type="inferred from homology"/>
<protein>
    <recommendedName>
        <fullName evidence="4">Kinase</fullName>
        <ecNumber evidence="4">2.7.-.-</ecNumber>
    </recommendedName>
</protein>
<dbReference type="AlphaFoldDB" id="A0AAW0F8H0"/>
<dbReference type="Gene3D" id="3.30.470.160">
    <property type="entry name" value="Inositol polyphosphate kinase"/>
    <property type="match status" value="1"/>
</dbReference>
<accession>A0AAW0F8H0</accession>
<dbReference type="GO" id="GO:0005634">
    <property type="term" value="C:nucleus"/>
    <property type="evidence" value="ECO:0007669"/>
    <property type="project" value="TreeGrafter"/>
</dbReference>
<dbReference type="GO" id="GO:0032958">
    <property type="term" value="P:inositol phosphate biosynthetic process"/>
    <property type="evidence" value="ECO:0007669"/>
    <property type="project" value="InterPro"/>
</dbReference>
<dbReference type="EMBL" id="JAECZO010000013">
    <property type="protein sequence ID" value="KAK7201288.1"/>
    <property type="molecule type" value="Genomic_DNA"/>
</dbReference>
<comment type="caution">
    <text evidence="5">The sequence shown here is derived from an EMBL/GenBank/DDBJ whole genome shotgun (WGS) entry which is preliminary data.</text>
</comment>
<evidence type="ECO:0000256" key="1">
    <source>
        <dbReference type="ARBA" id="ARBA00007374"/>
    </source>
</evidence>
<dbReference type="PANTHER" id="PTHR12400:SF21">
    <property type="entry name" value="KINASE"/>
    <property type="match status" value="1"/>
</dbReference>
<evidence type="ECO:0000256" key="2">
    <source>
        <dbReference type="ARBA" id="ARBA00022679"/>
    </source>
</evidence>
<keyword evidence="3 4" id="KW-0418">Kinase</keyword>
<keyword evidence="6" id="KW-1185">Reference proteome</keyword>
<dbReference type="InterPro" id="IPR005522">
    <property type="entry name" value="IPK"/>
</dbReference>
<dbReference type="GO" id="GO:0000828">
    <property type="term" value="F:inositol hexakisphosphate kinase activity"/>
    <property type="evidence" value="ECO:0007669"/>
    <property type="project" value="TreeGrafter"/>
</dbReference>
<name>A0AAW0F8H0_9TRYP</name>
<evidence type="ECO:0000313" key="5">
    <source>
        <dbReference type="EMBL" id="KAK7201288.1"/>
    </source>
</evidence>
<dbReference type="PANTHER" id="PTHR12400">
    <property type="entry name" value="INOSITOL POLYPHOSPHATE KINASE"/>
    <property type="match status" value="1"/>
</dbReference>
<sequence>MAEESAPVQFGAVGGHASSMFYGAAARDGRSTLQKKTTAWEVMYYLAMELATEEVFLSRPHTEGDEARTKFVHAAGQLASFAPALFSIRFPDKYVPKSEALRTHLEQADEWVVVEAGAPARQSILAPLFHELYDGAEQLKGFDDVYDTSLWGIGLVDETSGMERPCVMDVKIGYIRHSPLTPEEKVARMMKKEHNSLMRHTALRICGCQRYTETEAGTACERFGKNIGYAVSTVTELSTCLKVFLSVGQPLAEATEDGQVKFRPEVVDRISDVERAQMQQRICAVRADLRALLNFVENTPDGVFMMQHVAFVSASVLLLYDAAASPATARLCFIDFARSTWRKFNFNEQAVGFVQGLKNLDTYLT</sequence>
<dbReference type="InterPro" id="IPR038286">
    <property type="entry name" value="IPK_sf"/>
</dbReference>
<dbReference type="Proteomes" id="UP001430356">
    <property type="component" value="Unassembled WGS sequence"/>
</dbReference>
<dbReference type="SUPFAM" id="SSF56104">
    <property type="entry name" value="SAICAR synthase-like"/>
    <property type="match status" value="1"/>
</dbReference>
<evidence type="ECO:0000313" key="6">
    <source>
        <dbReference type="Proteomes" id="UP001430356"/>
    </source>
</evidence>
<keyword evidence="2 4" id="KW-0808">Transferase</keyword>
<reference evidence="5 6" key="1">
    <citation type="journal article" date="2021" name="MBio">
        <title>A New Model Trypanosomatid, Novymonas esmeraldas: Genomic Perception of Its 'Candidatus Pandoraea novymonadis' Endosymbiont.</title>
        <authorList>
            <person name="Zakharova A."/>
            <person name="Saura A."/>
            <person name="Butenko A."/>
            <person name="Podesvova L."/>
            <person name="Warmusova S."/>
            <person name="Kostygov A.Y."/>
            <person name="Nenarokova A."/>
            <person name="Lukes J."/>
            <person name="Opperdoes F.R."/>
            <person name="Yurchenko V."/>
        </authorList>
    </citation>
    <scope>NUCLEOTIDE SEQUENCE [LARGE SCALE GENOMIC DNA]</scope>
    <source>
        <strain evidence="5 6">E262AT.01</strain>
    </source>
</reference>
<organism evidence="5 6">
    <name type="scientific">Novymonas esmeraldas</name>
    <dbReference type="NCBI Taxonomy" id="1808958"/>
    <lineage>
        <taxon>Eukaryota</taxon>
        <taxon>Discoba</taxon>
        <taxon>Euglenozoa</taxon>
        <taxon>Kinetoplastea</taxon>
        <taxon>Metakinetoplastina</taxon>
        <taxon>Trypanosomatida</taxon>
        <taxon>Trypanosomatidae</taxon>
        <taxon>Novymonas</taxon>
    </lineage>
</organism>
<dbReference type="Pfam" id="PF03770">
    <property type="entry name" value="IPK"/>
    <property type="match status" value="1"/>
</dbReference>
<dbReference type="EC" id="2.7.-.-" evidence="4"/>
<comment type="similarity">
    <text evidence="1 4">Belongs to the inositol phosphokinase (IPK) family.</text>
</comment>